<name>A0AB40CEZ3_DIOCR</name>
<keyword evidence="1" id="KW-1185">Reference proteome</keyword>
<dbReference type="InterPro" id="IPR008480">
    <property type="entry name" value="DUF761_pln"/>
</dbReference>
<dbReference type="RefSeq" id="XP_039138152.1">
    <property type="nucleotide sequence ID" value="XM_039282218.1"/>
</dbReference>
<dbReference type="AlphaFoldDB" id="A0AB40CEZ3"/>
<dbReference type="Proteomes" id="UP001515500">
    <property type="component" value="Chromosome 14"/>
</dbReference>
<sequence length="187" mass="21426">MSSPKVSKMKSSATTFFKRVFSVLGTMVKAKSAALKSKTNALKTRLIIFSLLQDKRVLMTAISHKIHALMGEKEKEKEEKDDEECGSDGEHSCIDKLLNCLSCLEMDENTGETECLVEPEEEEEEVDNGEGSAADFVRSFRKNDSEFNLEDEIDHVADVFIKRFHNQMRMQKQESFKRYQEMLERGL</sequence>
<gene>
    <name evidence="2" type="primary">LOC120275596</name>
</gene>
<dbReference type="Pfam" id="PF05553">
    <property type="entry name" value="DUF761"/>
    <property type="match status" value="1"/>
</dbReference>
<evidence type="ECO:0000313" key="1">
    <source>
        <dbReference type="Proteomes" id="UP001515500"/>
    </source>
</evidence>
<dbReference type="GeneID" id="120275596"/>
<reference evidence="2" key="1">
    <citation type="submission" date="2025-08" db="UniProtKB">
        <authorList>
            <consortium name="RefSeq"/>
        </authorList>
    </citation>
    <scope>IDENTIFICATION</scope>
</reference>
<organism evidence="1 2">
    <name type="scientific">Dioscorea cayennensis subsp. rotundata</name>
    <name type="common">White Guinea yam</name>
    <name type="synonym">Dioscorea rotundata</name>
    <dbReference type="NCBI Taxonomy" id="55577"/>
    <lineage>
        <taxon>Eukaryota</taxon>
        <taxon>Viridiplantae</taxon>
        <taxon>Streptophyta</taxon>
        <taxon>Embryophyta</taxon>
        <taxon>Tracheophyta</taxon>
        <taxon>Spermatophyta</taxon>
        <taxon>Magnoliopsida</taxon>
        <taxon>Liliopsida</taxon>
        <taxon>Dioscoreales</taxon>
        <taxon>Dioscoreaceae</taxon>
        <taxon>Dioscorea</taxon>
    </lineage>
</organism>
<accession>A0AB40CEZ3</accession>
<protein>
    <submittedName>
        <fullName evidence="2">Uncharacterized protein LOC120275596</fullName>
    </submittedName>
</protein>
<dbReference type="PANTHER" id="PTHR33450">
    <property type="entry name" value="EMB|CAB67623.1-RELATED"/>
    <property type="match status" value="1"/>
</dbReference>
<evidence type="ECO:0000313" key="2">
    <source>
        <dbReference type="RefSeq" id="XP_039138152.1"/>
    </source>
</evidence>
<proteinExistence type="predicted"/>
<dbReference type="PANTHER" id="PTHR33450:SF12">
    <property type="entry name" value="COTTON FIBER PROTEIN"/>
    <property type="match status" value="1"/>
</dbReference>